<sequence>MEGIGKDIYYALGLLEDFICFIIGFVGLCADRDFEVSPIPIAIGRDYPENYRDNHQNSMRFASEFGFH</sequence>
<dbReference type="Proteomes" id="UP000541857">
    <property type="component" value="Unassembled WGS sequence"/>
</dbReference>
<reference evidence="1 2" key="1">
    <citation type="submission" date="2020-07" db="EMBL/GenBank/DDBJ databases">
        <title>Bacterium isolated from marine sediment.</title>
        <authorList>
            <person name="Shang D."/>
        </authorList>
    </citation>
    <scope>NUCLEOTIDE SEQUENCE [LARGE SCALE GENOMIC DNA]</scope>
    <source>
        <strain evidence="1 2">F6074</strain>
    </source>
</reference>
<accession>A0A7W2M8P8</accession>
<evidence type="ECO:0000313" key="1">
    <source>
        <dbReference type="EMBL" id="MBA6154794.1"/>
    </source>
</evidence>
<dbReference type="EMBL" id="JACGLT010000027">
    <property type="protein sequence ID" value="MBA6154794.1"/>
    <property type="molecule type" value="Genomic_DNA"/>
</dbReference>
<comment type="caution">
    <text evidence="1">The sequence shown here is derived from an EMBL/GenBank/DDBJ whole genome shotgun (WGS) entry which is preliminary data.</text>
</comment>
<proteinExistence type="predicted"/>
<name>A0A7W2M8P8_9FLAO</name>
<evidence type="ECO:0000313" key="2">
    <source>
        <dbReference type="Proteomes" id="UP000541857"/>
    </source>
</evidence>
<keyword evidence="2" id="KW-1185">Reference proteome</keyword>
<dbReference type="AlphaFoldDB" id="A0A7W2M8P8"/>
<organism evidence="1 2">
    <name type="scientific">Gelidibacter maritimus</name>
    <dbReference type="NCBI Taxonomy" id="2761487"/>
    <lineage>
        <taxon>Bacteria</taxon>
        <taxon>Pseudomonadati</taxon>
        <taxon>Bacteroidota</taxon>
        <taxon>Flavobacteriia</taxon>
        <taxon>Flavobacteriales</taxon>
        <taxon>Flavobacteriaceae</taxon>
        <taxon>Gelidibacter</taxon>
    </lineage>
</organism>
<dbReference type="RefSeq" id="WP_182207049.1">
    <property type="nucleotide sequence ID" value="NZ_JACGLT010000027.1"/>
</dbReference>
<protein>
    <submittedName>
        <fullName evidence="1">Uncharacterized protein</fullName>
    </submittedName>
</protein>
<gene>
    <name evidence="1" type="ORF">H3Z82_18905</name>
</gene>